<name>A0A8H4R0U1_9AGAR</name>
<organism evidence="1 2">
    <name type="scientific">Agrocybe pediades</name>
    <dbReference type="NCBI Taxonomy" id="84607"/>
    <lineage>
        <taxon>Eukaryota</taxon>
        <taxon>Fungi</taxon>
        <taxon>Dikarya</taxon>
        <taxon>Basidiomycota</taxon>
        <taxon>Agaricomycotina</taxon>
        <taxon>Agaricomycetes</taxon>
        <taxon>Agaricomycetidae</taxon>
        <taxon>Agaricales</taxon>
        <taxon>Agaricineae</taxon>
        <taxon>Strophariaceae</taxon>
        <taxon>Agrocybe</taxon>
    </lineage>
</organism>
<gene>
    <name evidence="1" type="ORF">D9613_001084</name>
</gene>
<dbReference type="InterPro" id="IPR011333">
    <property type="entry name" value="SKP1/BTB/POZ_sf"/>
</dbReference>
<evidence type="ECO:0008006" key="3">
    <source>
        <dbReference type="Google" id="ProtNLM"/>
    </source>
</evidence>
<keyword evidence="2" id="KW-1185">Reference proteome</keyword>
<accession>A0A8H4R0U1</accession>
<dbReference type="Proteomes" id="UP000521872">
    <property type="component" value="Unassembled WGS sequence"/>
</dbReference>
<reference evidence="1 2" key="1">
    <citation type="submission" date="2019-12" db="EMBL/GenBank/DDBJ databases">
        <authorList>
            <person name="Floudas D."/>
            <person name="Bentzer J."/>
            <person name="Ahren D."/>
            <person name="Johansson T."/>
            <person name="Persson P."/>
            <person name="Tunlid A."/>
        </authorList>
    </citation>
    <scope>NUCLEOTIDE SEQUENCE [LARGE SCALE GENOMIC DNA]</scope>
    <source>
        <strain evidence="1 2">CBS 102.39</strain>
    </source>
</reference>
<comment type="caution">
    <text evidence="1">The sequence shown here is derived from an EMBL/GenBank/DDBJ whole genome shotgun (WGS) entry which is preliminary data.</text>
</comment>
<dbReference type="SUPFAM" id="SSF54695">
    <property type="entry name" value="POZ domain"/>
    <property type="match status" value="1"/>
</dbReference>
<proteinExistence type="predicted"/>
<evidence type="ECO:0000313" key="1">
    <source>
        <dbReference type="EMBL" id="KAF4620304.1"/>
    </source>
</evidence>
<dbReference type="EMBL" id="JAACJL010000015">
    <property type="protein sequence ID" value="KAF4620304.1"/>
    <property type="molecule type" value="Genomic_DNA"/>
</dbReference>
<dbReference type="Gene3D" id="3.30.710.10">
    <property type="entry name" value="Potassium Channel Kv1.1, Chain A"/>
    <property type="match status" value="1"/>
</dbReference>
<sequence>MLGDNSASSDLGWGTVAEISAEEIVPIPKLVTPKSPGVVKLDDVFNFQIVVFQVEDTVFEVLKAGFNVPETIFETMFTLPQRTPVDADGPPVEGSSRDHPIVLEGVKADEFRIFLRILYPFMVQSEVTEYDEWISVLHLATMWDFKKIRTNAINRLQAEFFTQKSAAEKISVGRKYRVVDWVKDGYKTLCQEPAQNLEEMKRLKEAHGLDWEDIAKIYFVRDKLRRDHPGHHYCDNCSMYFGREPDSGRNIACRCRYTTAIEEVFKSDFSFMNGIDPLSDTPTTVTANKKKKKK</sequence>
<evidence type="ECO:0000313" key="2">
    <source>
        <dbReference type="Proteomes" id="UP000521872"/>
    </source>
</evidence>
<protein>
    <recommendedName>
        <fullName evidence="3">BTB domain-containing protein</fullName>
    </recommendedName>
</protein>
<dbReference type="AlphaFoldDB" id="A0A8H4R0U1"/>